<organism evidence="1 2">
    <name type="scientific">Aphis craccivora</name>
    <name type="common">Cowpea aphid</name>
    <dbReference type="NCBI Taxonomy" id="307492"/>
    <lineage>
        <taxon>Eukaryota</taxon>
        <taxon>Metazoa</taxon>
        <taxon>Ecdysozoa</taxon>
        <taxon>Arthropoda</taxon>
        <taxon>Hexapoda</taxon>
        <taxon>Insecta</taxon>
        <taxon>Pterygota</taxon>
        <taxon>Neoptera</taxon>
        <taxon>Paraneoptera</taxon>
        <taxon>Hemiptera</taxon>
        <taxon>Sternorrhyncha</taxon>
        <taxon>Aphidomorpha</taxon>
        <taxon>Aphidoidea</taxon>
        <taxon>Aphididae</taxon>
        <taxon>Aphidini</taxon>
        <taxon>Aphis</taxon>
        <taxon>Aphis</taxon>
    </lineage>
</organism>
<name>A0A6G0VPM9_APHCR</name>
<evidence type="ECO:0000313" key="1">
    <source>
        <dbReference type="EMBL" id="KAF0704577.1"/>
    </source>
</evidence>
<reference evidence="1 2" key="1">
    <citation type="submission" date="2019-08" db="EMBL/GenBank/DDBJ databases">
        <title>Whole genome of Aphis craccivora.</title>
        <authorList>
            <person name="Voronova N.V."/>
            <person name="Shulinski R.S."/>
            <person name="Bandarenka Y.V."/>
            <person name="Zhorov D.G."/>
            <person name="Warner D."/>
        </authorList>
    </citation>
    <scope>NUCLEOTIDE SEQUENCE [LARGE SCALE GENOMIC DNA]</scope>
    <source>
        <strain evidence="1">180601</strain>
        <tissue evidence="1">Whole Body</tissue>
    </source>
</reference>
<protein>
    <recommendedName>
        <fullName evidence="3">HAT C-terminal dimerisation domain-containing protein</fullName>
    </recommendedName>
</protein>
<proteinExistence type="predicted"/>
<gene>
    <name evidence="1" type="ORF">FWK35_00037648</name>
</gene>
<dbReference type="PANTHER" id="PTHR47501:SF5">
    <property type="entry name" value="HAT C-TERMINAL DIMERISATION DOMAIN-CONTAINING PROTEIN"/>
    <property type="match status" value="1"/>
</dbReference>
<dbReference type="InterPro" id="IPR012337">
    <property type="entry name" value="RNaseH-like_sf"/>
</dbReference>
<dbReference type="EMBL" id="VUJU01013523">
    <property type="protein sequence ID" value="KAF0704577.1"/>
    <property type="molecule type" value="Genomic_DNA"/>
</dbReference>
<sequence length="537" mass="61760">RVHPFKMVAFENALNEGKKNTFIKKRKLEFDSSQNIKKESVQTTIDNYGTDHNKYSKANQKNLDELIIKFVISETQPLTIVDKPSFVSLVQLGLPKDLKVMCRKTLKLRINNMYLTMIDNIISTLGNVMYVATTADCWSKGKRGYLGVTCHWINSNSLQRHSVSLACSHENEDVEIINLFDILENITHEQEDSFIQLPPHFRCASHTLDLIAKNDIDKMVQSSDTTFKNCYRKALGKCSSLWTKQNMSNIVAEKIHDTLEVYLKTPNKTRWNCTYDSLLQIQNILIGSNGHNKMNNIMDFCEIQRFTNQEIQLIQEYCEVMTPLAESLDFLQGEESMFMGYLLPTLYALDKKLIILQQKTMKFCGPLIKTVRTSIQTRFSSIWEKKELILASCLLPRFKLLWLDGDKRFMAKSWLRSHFEHLDYTANSEANETESPSCTAGTDTFKEDFFCLPVDNNSKTSSSIEELELYLKSQSKELSVLLLYPTVLTAFLKFNTPLPSSAPVERLFSTGSNVMTQKRHKLSDSLFEKLVLLKQNK</sequence>
<dbReference type="Proteomes" id="UP000478052">
    <property type="component" value="Unassembled WGS sequence"/>
</dbReference>
<accession>A0A6G0VPM9</accession>
<keyword evidence="2" id="KW-1185">Reference proteome</keyword>
<feature type="non-terminal residue" evidence="1">
    <location>
        <position position="1"/>
    </location>
</feature>
<evidence type="ECO:0000313" key="2">
    <source>
        <dbReference type="Proteomes" id="UP000478052"/>
    </source>
</evidence>
<dbReference type="SUPFAM" id="SSF53098">
    <property type="entry name" value="Ribonuclease H-like"/>
    <property type="match status" value="1"/>
</dbReference>
<dbReference type="AlphaFoldDB" id="A0A6G0VPM9"/>
<dbReference type="SUPFAM" id="SSF140996">
    <property type="entry name" value="Hermes dimerisation domain"/>
    <property type="match status" value="1"/>
</dbReference>
<feature type="non-terminal residue" evidence="1">
    <location>
        <position position="537"/>
    </location>
</feature>
<comment type="caution">
    <text evidence="1">The sequence shown here is derived from an EMBL/GenBank/DDBJ whole genome shotgun (WGS) entry which is preliminary data.</text>
</comment>
<evidence type="ECO:0008006" key="3">
    <source>
        <dbReference type="Google" id="ProtNLM"/>
    </source>
</evidence>
<dbReference type="OrthoDB" id="8195018at2759"/>
<dbReference type="PANTHER" id="PTHR47501">
    <property type="entry name" value="TRANSPOSASE-RELATED"/>
    <property type="match status" value="1"/>
</dbReference>